<comment type="subunit">
    <text evidence="2 6">Homotetramer.</text>
</comment>
<comment type="catalytic activity">
    <reaction evidence="5 6">
        <text>L-glutamine + H2O = L-glutamate + NH4(+)</text>
        <dbReference type="Rhea" id="RHEA:15889"/>
        <dbReference type="ChEBI" id="CHEBI:15377"/>
        <dbReference type="ChEBI" id="CHEBI:28938"/>
        <dbReference type="ChEBI" id="CHEBI:29985"/>
        <dbReference type="ChEBI" id="CHEBI:58359"/>
        <dbReference type="EC" id="3.5.1.2"/>
    </reaction>
</comment>
<dbReference type="NCBIfam" id="NF002133">
    <property type="entry name" value="PRK00971.1-2"/>
    <property type="match status" value="1"/>
</dbReference>
<keyword evidence="6" id="KW-0007">Acetylation</keyword>
<dbReference type="GO" id="GO:0004359">
    <property type="term" value="F:glutaminase activity"/>
    <property type="evidence" value="ECO:0007669"/>
    <property type="project" value="UniProtKB-UniRule"/>
</dbReference>
<feature type="binding site" evidence="6">
    <location>
        <position position="217"/>
    </location>
    <ligand>
        <name>substrate</name>
    </ligand>
</feature>
<dbReference type="PANTHER" id="PTHR12544">
    <property type="entry name" value="GLUTAMINASE"/>
    <property type="match status" value="1"/>
</dbReference>
<feature type="binding site" evidence="6">
    <location>
        <position position="92"/>
    </location>
    <ligand>
        <name>substrate</name>
    </ligand>
</feature>
<dbReference type="NCBIfam" id="NF002132">
    <property type="entry name" value="PRK00971.1-1"/>
    <property type="match status" value="1"/>
</dbReference>
<evidence type="ECO:0000256" key="5">
    <source>
        <dbReference type="ARBA" id="ARBA00049534"/>
    </source>
</evidence>
<organism evidence="7 8">
    <name type="scientific">Ectopseudomonas oleovorans</name>
    <name type="common">Pseudomonas oleovorans</name>
    <dbReference type="NCBI Taxonomy" id="301"/>
    <lineage>
        <taxon>Bacteria</taxon>
        <taxon>Pseudomonadati</taxon>
        <taxon>Pseudomonadota</taxon>
        <taxon>Gammaproteobacteria</taxon>
        <taxon>Pseudomonadales</taxon>
        <taxon>Pseudomonadaceae</taxon>
        <taxon>Ectopseudomonas</taxon>
    </lineage>
</organism>
<evidence type="ECO:0000256" key="2">
    <source>
        <dbReference type="ARBA" id="ARBA00011881"/>
    </source>
</evidence>
<dbReference type="EMBL" id="UGUV01000002">
    <property type="protein sequence ID" value="SUD51390.1"/>
    <property type="molecule type" value="Genomic_DNA"/>
</dbReference>
<dbReference type="AlphaFoldDB" id="A0A379JSF8"/>
<evidence type="ECO:0000256" key="1">
    <source>
        <dbReference type="ARBA" id="ARBA00011076"/>
    </source>
</evidence>
<dbReference type="PANTHER" id="PTHR12544:SF29">
    <property type="entry name" value="GLUTAMINASE"/>
    <property type="match status" value="1"/>
</dbReference>
<evidence type="ECO:0000313" key="7">
    <source>
        <dbReference type="EMBL" id="SUD51390.1"/>
    </source>
</evidence>
<accession>A0A379JSF8</accession>
<gene>
    <name evidence="6 7" type="primary">glsA</name>
    <name evidence="7" type="ORF">NCTC10692_01840</name>
</gene>
<evidence type="ECO:0000313" key="8">
    <source>
        <dbReference type="Proteomes" id="UP000255303"/>
    </source>
</evidence>
<feature type="binding site" evidence="6">
    <location>
        <position position="193"/>
    </location>
    <ligand>
        <name>substrate</name>
    </ligand>
</feature>
<feature type="binding site" evidence="6">
    <location>
        <position position="269"/>
    </location>
    <ligand>
        <name>substrate</name>
    </ligand>
</feature>
<dbReference type="Gene3D" id="3.40.710.10">
    <property type="entry name" value="DD-peptidase/beta-lactamase superfamily"/>
    <property type="match status" value="1"/>
</dbReference>
<dbReference type="NCBIfam" id="TIGR03814">
    <property type="entry name" value="Gln_ase"/>
    <property type="match status" value="1"/>
</dbReference>
<dbReference type="EC" id="3.5.1.2" evidence="3 6"/>
<evidence type="ECO:0000256" key="6">
    <source>
        <dbReference type="HAMAP-Rule" id="MF_00313"/>
    </source>
</evidence>
<dbReference type="HAMAP" id="MF_00313">
    <property type="entry name" value="Glutaminase"/>
    <property type="match status" value="1"/>
</dbReference>
<name>A0A379JSF8_ECTOL</name>
<dbReference type="GO" id="GO:0006543">
    <property type="term" value="P:L-glutamine catabolic process"/>
    <property type="evidence" value="ECO:0007669"/>
    <property type="project" value="TreeGrafter"/>
</dbReference>
<feature type="binding site" evidence="6">
    <location>
        <position position="287"/>
    </location>
    <ligand>
        <name>substrate</name>
    </ligand>
</feature>
<feature type="binding site" evidence="6">
    <location>
        <position position="186"/>
    </location>
    <ligand>
        <name>substrate</name>
    </ligand>
</feature>
<dbReference type="InterPro" id="IPR015868">
    <property type="entry name" value="Glutaminase"/>
</dbReference>
<evidence type="ECO:0000256" key="4">
    <source>
        <dbReference type="ARBA" id="ARBA00022801"/>
    </source>
</evidence>
<sequence>MQSKPRAVIRVRQWASSSDMPGKPGALASLSMQALLNEILDEVRPLIGQGKVANYIPALASVVPAQLGIAVYGNDGQVHVAGDARTPFSIQSISKVFSLVQAIGRSGESIWQRLGHEPSGQPFNSLVQLEFERGKPRNPFINAGALVICDINQSRYAAPALSMRDFVRRLSGNPEVTVDNHVAESEYQHRARNAAAAYLMQSFGNFHNEVEAVLRSYFSCCALRMSCVDLARAFGFLANEGFCQHSGEQVLSPRQTKQINAIMATSGLYDEAGNFAYRVGLPGKSGVGGGIVAVVPGQFSVCVWSPELNAAGNSLAGIKALELLSERIGWSVF</sequence>
<dbReference type="Pfam" id="PF04960">
    <property type="entry name" value="Glutaminase"/>
    <property type="match status" value="1"/>
</dbReference>
<dbReference type="SUPFAM" id="SSF56601">
    <property type="entry name" value="beta-lactamase/transpeptidase-like"/>
    <property type="match status" value="1"/>
</dbReference>
<dbReference type="GO" id="GO:0006537">
    <property type="term" value="P:glutamate biosynthetic process"/>
    <property type="evidence" value="ECO:0007669"/>
    <property type="project" value="TreeGrafter"/>
</dbReference>
<evidence type="ECO:0000256" key="3">
    <source>
        <dbReference type="ARBA" id="ARBA00012918"/>
    </source>
</evidence>
<reference evidence="7 8" key="1">
    <citation type="submission" date="2018-06" db="EMBL/GenBank/DDBJ databases">
        <authorList>
            <consortium name="Pathogen Informatics"/>
            <person name="Doyle S."/>
        </authorList>
    </citation>
    <scope>NUCLEOTIDE SEQUENCE [LARGE SCALE GENOMIC DNA]</scope>
    <source>
        <strain evidence="7 8">NCTC10692</strain>
    </source>
</reference>
<dbReference type="Proteomes" id="UP000255303">
    <property type="component" value="Unassembled WGS sequence"/>
</dbReference>
<dbReference type="InterPro" id="IPR012338">
    <property type="entry name" value="Beta-lactam/transpept-like"/>
</dbReference>
<comment type="similarity">
    <text evidence="1 6">Belongs to the glutaminase family.</text>
</comment>
<protein>
    <recommendedName>
        <fullName evidence="3 6">Glutaminase</fullName>
        <ecNumber evidence="3 6">3.5.1.2</ecNumber>
    </recommendedName>
</protein>
<dbReference type="FunFam" id="3.40.710.10:FF:000005">
    <property type="entry name" value="Glutaminase"/>
    <property type="match status" value="1"/>
</dbReference>
<proteinExistence type="inferred from homology"/>
<feature type="binding site" evidence="6">
    <location>
        <position position="142"/>
    </location>
    <ligand>
        <name>substrate</name>
    </ligand>
</feature>
<keyword evidence="4 6" id="KW-0378">Hydrolase</keyword>